<reference evidence="2 3" key="1">
    <citation type="journal article" date="2017" name="Elife">
        <title>Extensive horizontal gene transfer in cheese-associated bacteria.</title>
        <authorList>
            <person name="Bonham K.S."/>
            <person name="Wolfe B.E."/>
            <person name="Dutton R.J."/>
        </authorList>
    </citation>
    <scope>NUCLEOTIDE SEQUENCE [LARGE SCALE GENOMIC DNA]</scope>
    <source>
        <strain evidence="2 3">JB182</strain>
    </source>
</reference>
<evidence type="ECO:0000259" key="1">
    <source>
        <dbReference type="PROSITE" id="PS50056"/>
    </source>
</evidence>
<dbReference type="InterPro" id="IPR029021">
    <property type="entry name" value="Prot-tyrosine_phosphatase-like"/>
</dbReference>
<dbReference type="Gene3D" id="3.90.190.10">
    <property type="entry name" value="Protein tyrosine phosphatase superfamily"/>
    <property type="match status" value="1"/>
</dbReference>
<sequence>MSQGLNYQKQSGDLEWEGSVNARHICGAFYRMGRHEWLSARGWQQMHEGGVSKVVDLRNPNEIRRREHDPAVPQAAFSGIELVNLPLETPGNPRFESIAVPYMNHTAMYRLVCEEFGDQLRAVFENLANSQGSTVIHCSAGRDRSGLIATILLDLAGSRDQILVHDELAVRGINEWRRVSPRKHPYESYRGEEELREIIQERATALSEFCAWLGTARSYLLSQGMSEEGLDHLSDLARNS</sequence>
<gene>
    <name evidence="2" type="ORF">CIK84_01075</name>
</gene>
<proteinExistence type="predicted"/>
<feature type="domain" description="Tyrosine specific protein phosphatases" evidence="1">
    <location>
        <begin position="114"/>
        <end position="153"/>
    </location>
</feature>
<organism evidence="2 3">
    <name type="scientific">Glutamicibacter arilaitensis</name>
    <dbReference type="NCBI Taxonomy" id="256701"/>
    <lineage>
        <taxon>Bacteria</taxon>
        <taxon>Bacillati</taxon>
        <taxon>Actinomycetota</taxon>
        <taxon>Actinomycetes</taxon>
        <taxon>Micrococcales</taxon>
        <taxon>Micrococcaceae</taxon>
        <taxon>Glutamicibacter</taxon>
    </lineage>
</organism>
<dbReference type="PROSITE" id="PS00383">
    <property type="entry name" value="TYR_PHOSPHATASE_1"/>
    <property type="match status" value="1"/>
</dbReference>
<protein>
    <submittedName>
        <fullName evidence="2">Protein-tyrosine-phosphatase</fullName>
    </submittedName>
</protein>
<dbReference type="AlphaFoldDB" id="A0A2N7S276"/>
<dbReference type="InterPro" id="IPR000387">
    <property type="entry name" value="Tyr_Pase_dom"/>
</dbReference>
<dbReference type="RefSeq" id="WP_013349783.1">
    <property type="nucleotide sequence ID" value="NZ_JABUYH010000002.1"/>
</dbReference>
<dbReference type="InterPro" id="IPR016130">
    <property type="entry name" value="Tyr_Pase_AS"/>
</dbReference>
<dbReference type="SUPFAM" id="SSF52799">
    <property type="entry name" value="(Phosphotyrosine protein) phosphatases II"/>
    <property type="match status" value="1"/>
</dbReference>
<dbReference type="Proteomes" id="UP000235739">
    <property type="component" value="Unassembled WGS sequence"/>
</dbReference>
<evidence type="ECO:0000313" key="3">
    <source>
        <dbReference type="Proteomes" id="UP000235739"/>
    </source>
</evidence>
<evidence type="ECO:0000313" key="2">
    <source>
        <dbReference type="EMBL" id="PMQ20245.1"/>
    </source>
</evidence>
<accession>A0A2N7S276</accession>
<dbReference type="GO" id="GO:0004721">
    <property type="term" value="F:phosphoprotein phosphatase activity"/>
    <property type="evidence" value="ECO:0007669"/>
    <property type="project" value="InterPro"/>
</dbReference>
<dbReference type="PROSITE" id="PS50056">
    <property type="entry name" value="TYR_PHOSPHATASE_2"/>
    <property type="match status" value="1"/>
</dbReference>
<dbReference type="Pfam" id="PF13350">
    <property type="entry name" value="Y_phosphatase3"/>
    <property type="match status" value="1"/>
</dbReference>
<dbReference type="InterPro" id="IPR026893">
    <property type="entry name" value="Tyr/Ser_Pase_IphP-type"/>
</dbReference>
<dbReference type="OMA" id="NERYRTH"/>
<comment type="caution">
    <text evidence="2">The sequence shown here is derived from an EMBL/GenBank/DDBJ whole genome shotgun (WGS) entry which is preliminary data.</text>
</comment>
<dbReference type="EMBL" id="PNQX01000001">
    <property type="protein sequence ID" value="PMQ20245.1"/>
    <property type="molecule type" value="Genomic_DNA"/>
</dbReference>
<dbReference type="GeneID" id="303186037"/>
<name>A0A2N7S276_9MICC</name>